<dbReference type="STRING" id="43700.ENSMALP00000005039"/>
<keyword evidence="2" id="KW-1015">Disulfide bond</keyword>
<dbReference type="PANTHER" id="PTHR46186:SF12">
    <property type="entry name" value="CYSTATIN C (AMYLOID ANGIOPATHY AND CEREBRAL HEMORRHAGE)-RELATED"/>
    <property type="match status" value="1"/>
</dbReference>
<dbReference type="GO" id="GO:0005615">
    <property type="term" value="C:extracellular space"/>
    <property type="evidence" value="ECO:0007669"/>
    <property type="project" value="TreeGrafter"/>
</dbReference>
<reference evidence="4" key="1">
    <citation type="submission" date="2025-08" db="UniProtKB">
        <authorList>
            <consortium name="Ensembl"/>
        </authorList>
    </citation>
    <scope>IDENTIFICATION</scope>
</reference>
<evidence type="ECO:0000256" key="1">
    <source>
        <dbReference type="ARBA" id="ARBA00009403"/>
    </source>
</evidence>
<keyword evidence="5" id="KW-1185">Reference proteome</keyword>
<dbReference type="Gene3D" id="3.10.450.10">
    <property type="match status" value="1"/>
</dbReference>
<evidence type="ECO:0000313" key="4">
    <source>
        <dbReference type="Ensembl" id="ENSMALP00000005039.1"/>
    </source>
</evidence>
<feature type="domain" description="Cystatin" evidence="3">
    <location>
        <begin position="132"/>
        <end position="239"/>
    </location>
</feature>
<dbReference type="CDD" id="cd00042">
    <property type="entry name" value="CY"/>
    <property type="match status" value="1"/>
</dbReference>
<organism evidence="4 5">
    <name type="scientific">Monopterus albus</name>
    <name type="common">Swamp eel</name>
    <dbReference type="NCBI Taxonomy" id="43700"/>
    <lineage>
        <taxon>Eukaryota</taxon>
        <taxon>Metazoa</taxon>
        <taxon>Chordata</taxon>
        <taxon>Craniata</taxon>
        <taxon>Vertebrata</taxon>
        <taxon>Euteleostomi</taxon>
        <taxon>Actinopterygii</taxon>
        <taxon>Neopterygii</taxon>
        <taxon>Teleostei</taxon>
        <taxon>Neoteleostei</taxon>
        <taxon>Acanthomorphata</taxon>
        <taxon>Anabantaria</taxon>
        <taxon>Synbranchiformes</taxon>
        <taxon>Synbranchidae</taxon>
        <taxon>Monopterus</taxon>
    </lineage>
</organism>
<evidence type="ECO:0000259" key="3">
    <source>
        <dbReference type="SMART" id="SM00043"/>
    </source>
</evidence>
<protein>
    <recommendedName>
        <fullName evidence="3">Cystatin domain-containing protein</fullName>
    </recommendedName>
</protein>
<dbReference type="Pfam" id="PF00031">
    <property type="entry name" value="Cystatin"/>
    <property type="match status" value="1"/>
</dbReference>
<comment type="similarity">
    <text evidence="1">Belongs to the cystatin family.</text>
</comment>
<dbReference type="Ensembl" id="ENSMALT00000005157.1">
    <property type="protein sequence ID" value="ENSMALP00000005039.1"/>
    <property type="gene ID" value="ENSMALG00000003640.1"/>
</dbReference>
<dbReference type="FunFam" id="3.10.450.10:FF:000004">
    <property type="entry name" value="Cystatin C"/>
    <property type="match status" value="1"/>
</dbReference>
<evidence type="ECO:0000313" key="5">
    <source>
        <dbReference type="Proteomes" id="UP000261600"/>
    </source>
</evidence>
<dbReference type="SMR" id="A0A3Q3IN12"/>
<dbReference type="GO" id="GO:0031982">
    <property type="term" value="C:vesicle"/>
    <property type="evidence" value="ECO:0007669"/>
    <property type="project" value="TreeGrafter"/>
</dbReference>
<dbReference type="GO" id="GO:0004869">
    <property type="term" value="F:cysteine-type endopeptidase inhibitor activity"/>
    <property type="evidence" value="ECO:0007669"/>
    <property type="project" value="InterPro"/>
</dbReference>
<dbReference type="PROSITE" id="PS00287">
    <property type="entry name" value="CYSTATIN"/>
    <property type="match status" value="1"/>
</dbReference>
<dbReference type="InterPro" id="IPR000010">
    <property type="entry name" value="Cystatin_dom"/>
</dbReference>
<dbReference type="Proteomes" id="UP000261600">
    <property type="component" value="Unplaced"/>
</dbReference>
<evidence type="ECO:0000256" key="2">
    <source>
        <dbReference type="ARBA" id="ARBA00023157"/>
    </source>
</evidence>
<dbReference type="InterPro" id="IPR018073">
    <property type="entry name" value="Prot_inh_cystat_CS"/>
</dbReference>
<dbReference type="SMART" id="SM00043">
    <property type="entry name" value="CY"/>
    <property type="match status" value="1"/>
</dbReference>
<dbReference type="InterPro" id="IPR046350">
    <property type="entry name" value="Cystatin_sf"/>
</dbReference>
<dbReference type="PANTHER" id="PTHR46186">
    <property type="entry name" value="CYSTATIN"/>
    <property type="match status" value="1"/>
</dbReference>
<dbReference type="SUPFAM" id="SSF54403">
    <property type="entry name" value="Cystatin/monellin"/>
    <property type="match status" value="1"/>
</dbReference>
<dbReference type="AlphaFoldDB" id="A0A3Q3IN12"/>
<name>A0A3Q3IN12_MONAL</name>
<dbReference type="GO" id="GO:0005737">
    <property type="term" value="C:cytoplasm"/>
    <property type="evidence" value="ECO:0007669"/>
    <property type="project" value="TreeGrafter"/>
</dbReference>
<sequence>MHANNNTPWFSAYLVCFQLYIPRIYVGVCTTGKKQQQATNQTCSGSTTASIRSGVGSRYVTLQRPLIGCKCTNNSDVAVYITEEEVEDLCCFEVIFYVNRRKMWKIVFIAFATAFAVRMGDTVGAPQVHLGGLVGAPQDTNPNDDMAQQALNFAVDEHNRRTNDLYLSRVSRVISLKSQVVAGIKYFFTVEMGKTPCRKNQETGTCAINKNPKRAQLYQCMFTVWSRPWMPDIQVLKEEC</sequence>
<proteinExistence type="inferred from homology"/>
<reference evidence="4" key="2">
    <citation type="submission" date="2025-09" db="UniProtKB">
        <authorList>
            <consortium name="Ensembl"/>
        </authorList>
    </citation>
    <scope>IDENTIFICATION</scope>
</reference>
<accession>A0A3Q3IN12</accession>